<dbReference type="InterPro" id="IPR036188">
    <property type="entry name" value="FAD/NAD-bd_sf"/>
</dbReference>
<dbReference type="PANTHER" id="PTHR43004">
    <property type="entry name" value="TRK SYSTEM POTASSIUM UPTAKE PROTEIN"/>
    <property type="match status" value="1"/>
</dbReference>
<proteinExistence type="predicted"/>
<name>A0A0D1ZA33_EXOME</name>
<evidence type="ECO:0000313" key="7">
    <source>
        <dbReference type="Proteomes" id="UP000054302"/>
    </source>
</evidence>
<sequence length="634" mass="71161">MVSPVTNGNTLPIHGNGTNGIPHINGQASTPEINATSTPDSSIPIIDTPLLIVGAGPAGASLASFLSHPPYSMTGIMIAAAPTTSQTPRAHITNPAAFECLRDIDLEQECLSQAVQGDCMVHTRWCHDMTGEEYARIYSWGNDPKRRADYEGATPCRHVDLPQTVFEPIVVQRAAADGWDVRFKTSLIRFDKQADGRILSLVRDDLTQLQYYIRSTYLFGCDGARSQVIRQLNIPLIKKPGQGLALNVLVKVDLSDYVEARKGNLHWVFQPDVEYPDFAWSGLIRMVKPWNEWMFILFPKPDVEFKEPTHEQYLQRCKEIVGRDDLPIEILNISKWNINEIVAEYYSEGNIFCLGDAVHRHPPFNGLGSNTCIQDAFNLAWKIKMVHQGLASPTLLDSFSKERQPVGLGVVTRANQGIRDHSPVWKELGLLEPTPEKRMKALNDLKTASPEARERRKRVNAAVEGTSHEFHGLGVEMNHRYESDAVYLDDELAAGRTKPEWPEDPILQHKISTYPGHRLPHAWLNTAFPQKQSTSTIDLAGHGRFSLFTGIGGEKWLAAAEKVSKELGVEIKGVTIGWGQDWVDLYRDWESRREVEEDGCILVRPDRFIAWRSTELVPDCDAKLLDVLKRVLGR</sequence>
<dbReference type="InterPro" id="IPR050641">
    <property type="entry name" value="RIFMO-like"/>
</dbReference>
<dbReference type="PRINTS" id="PR00420">
    <property type="entry name" value="RNGMNOXGNASE"/>
</dbReference>
<gene>
    <name evidence="6" type="ORF">PV10_06049</name>
</gene>
<dbReference type="Gene3D" id="3.50.50.60">
    <property type="entry name" value="FAD/NAD(P)-binding domain"/>
    <property type="match status" value="1"/>
</dbReference>
<keyword evidence="1" id="KW-0285">Flavoprotein</keyword>
<dbReference type="GO" id="GO:0016709">
    <property type="term" value="F:oxidoreductase activity, acting on paired donors, with incorporation or reduction of molecular oxygen, NAD(P)H as one donor, and incorporation of one atom of oxygen"/>
    <property type="evidence" value="ECO:0007669"/>
    <property type="project" value="UniProtKB-ARBA"/>
</dbReference>
<evidence type="ECO:0000259" key="5">
    <source>
        <dbReference type="Pfam" id="PF01494"/>
    </source>
</evidence>
<accession>A0A0D1ZA33</accession>
<keyword evidence="2" id="KW-0274">FAD</keyword>
<dbReference type="HOGENOM" id="CLU_009665_14_0_1"/>
<dbReference type="Proteomes" id="UP000054302">
    <property type="component" value="Unassembled WGS sequence"/>
</dbReference>
<dbReference type="OMA" id="HMQHTRW"/>
<organism evidence="6 7">
    <name type="scientific">Exophiala mesophila</name>
    <name type="common">Black yeast-like fungus</name>
    <dbReference type="NCBI Taxonomy" id="212818"/>
    <lineage>
        <taxon>Eukaryota</taxon>
        <taxon>Fungi</taxon>
        <taxon>Dikarya</taxon>
        <taxon>Ascomycota</taxon>
        <taxon>Pezizomycotina</taxon>
        <taxon>Eurotiomycetes</taxon>
        <taxon>Chaetothyriomycetidae</taxon>
        <taxon>Chaetothyriales</taxon>
        <taxon>Herpotrichiellaceae</taxon>
        <taxon>Exophiala</taxon>
    </lineage>
</organism>
<dbReference type="OrthoDB" id="2690153at2759"/>
<evidence type="ECO:0000256" key="4">
    <source>
        <dbReference type="SAM" id="MobiDB-lite"/>
    </source>
</evidence>
<evidence type="ECO:0000256" key="2">
    <source>
        <dbReference type="ARBA" id="ARBA00022827"/>
    </source>
</evidence>
<dbReference type="Pfam" id="PF01494">
    <property type="entry name" value="FAD_binding_3"/>
    <property type="match status" value="1"/>
</dbReference>
<dbReference type="VEuPathDB" id="FungiDB:PV10_06049"/>
<dbReference type="RefSeq" id="XP_016223091.1">
    <property type="nucleotide sequence ID" value="XM_016370798.1"/>
</dbReference>
<dbReference type="EMBL" id="KN847523">
    <property type="protein sequence ID" value="KIV91517.1"/>
    <property type="molecule type" value="Genomic_DNA"/>
</dbReference>
<dbReference type="Pfam" id="PF21274">
    <property type="entry name" value="Rng_hyd_C"/>
    <property type="match status" value="1"/>
</dbReference>
<evidence type="ECO:0000256" key="3">
    <source>
        <dbReference type="ARBA" id="ARBA00023002"/>
    </source>
</evidence>
<dbReference type="InterPro" id="IPR002938">
    <property type="entry name" value="FAD-bd"/>
</dbReference>
<feature type="region of interest" description="Disordered" evidence="4">
    <location>
        <begin position="1"/>
        <end position="39"/>
    </location>
</feature>
<dbReference type="Gene3D" id="3.30.9.10">
    <property type="entry name" value="D-Amino Acid Oxidase, subunit A, domain 2"/>
    <property type="match status" value="1"/>
</dbReference>
<evidence type="ECO:0000256" key="1">
    <source>
        <dbReference type="ARBA" id="ARBA00022630"/>
    </source>
</evidence>
<dbReference type="STRING" id="212818.A0A0D1ZA33"/>
<feature type="compositionally biased region" description="Polar residues" evidence="4">
    <location>
        <begin position="26"/>
        <end position="39"/>
    </location>
</feature>
<reference evidence="6 7" key="1">
    <citation type="submission" date="2015-01" db="EMBL/GenBank/DDBJ databases">
        <title>The Genome Sequence of Exophiala mesophila CBS40295.</title>
        <authorList>
            <consortium name="The Broad Institute Genomics Platform"/>
            <person name="Cuomo C."/>
            <person name="de Hoog S."/>
            <person name="Gorbushina A."/>
            <person name="Stielow B."/>
            <person name="Teixiera M."/>
            <person name="Abouelleil A."/>
            <person name="Chapman S.B."/>
            <person name="Priest M."/>
            <person name="Young S.K."/>
            <person name="Wortman J."/>
            <person name="Nusbaum C."/>
            <person name="Birren B."/>
        </authorList>
    </citation>
    <scope>NUCLEOTIDE SEQUENCE [LARGE SCALE GENOMIC DNA]</scope>
    <source>
        <strain evidence="6 7">CBS 40295</strain>
    </source>
</reference>
<feature type="domain" description="FAD-binding" evidence="5">
    <location>
        <begin position="47"/>
        <end position="413"/>
    </location>
</feature>
<dbReference type="PANTHER" id="PTHR43004:SF8">
    <property type="entry name" value="FAD-BINDING DOMAIN-CONTAINING PROTEIN-RELATED"/>
    <property type="match status" value="1"/>
</dbReference>
<protein>
    <recommendedName>
        <fullName evidence="5">FAD-binding domain-containing protein</fullName>
    </recommendedName>
</protein>
<feature type="compositionally biased region" description="Polar residues" evidence="4">
    <location>
        <begin position="1"/>
        <end position="10"/>
    </location>
</feature>
<dbReference type="GO" id="GO:0071949">
    <property type="term" value="F:FAD binding"/>
    <property type="evidence" value="ECO:0007669"/>
    <property type="project" value="InterPro"/>
</dbReference>
<dbReference type="GeneID" id="27323894"/>
<evidence type="ECO:0000313" key="6">
    <source>
        <dbReference type="EMBL" id="KIV91517.1"/>
    </source>
</evidence>
<dbReference type="AlphaFoldDB" id="A0A0D1ZA33"/>
<keyword evidence="7" id="KW-1185">Reference proteome</keyword>
<keyword evidence="3" id="KW-0560">Oxidoreductase</keyword>
<dbReference type="SUPFAM" id="SSF51905">
    <property type="entry name" value="FAD/NAD(P)-binding domain"/>
    <property type="match status" value="1"/>
</dbReference>
<dbReference type="Gene3D" id="3.40.30.120">
    <property type="match status" value="1"/>
</dbReference>